<gene>
    <name evidence="2" type="ORF">L486_03233</name>
</gene>
<keyword evidence="3" id="KW-1185">Reference proteome</keyword>
<dbReference type="Proteomes" id="UP000092583">
    <property type="component" value="Unassembled WGS sequence"/>
</dbReference>
<proteinExistence type="predicted"/>
<evidence type="ECO:0000313" key="3">
    <source>
        <dbReference type="Proteomes" id="UP000092583"/>
    </source>
</evidence>
<organism evidence="2 3">
    <name type="scientific">Kwoniella mangroviensis CBS 10435</name>
    <dbReference type="NCBI Taxonomy" id="1331196"/>
    <lineage>
        <taxon>Eukaryota</taxon>
        <taxon>Fungi</taxon>
        <taxon>Dikarya</taxon>
        <taxon>Basidiomycota</taxon>
        <taxon>Agaricomycotina</taxon>
        <taxon>Tremellomycetes</taxon>
        <taxon>Tremellales</taxon>
        <taxon>Cryptococcaceae</taxon>
        <taxon>Kwoniella</taxon>
    </lineage>
</organism>
<sequence>MVFGNSLPSNRSEHVLNYWTDRQTKYISDGTVGPGSIPSSALPELSFPTRQDHSVYPKGPRPRILSSDIDDDNTEEENPRKLRVGISPSTSTSRETATGTEEGTKMRMKEDGGSEASMTKNDIRTDSQSTNATSKTSDEADQEDKKEEKAITHSERSELTVSSDTSSNTGDTSTRSNSDSDSSNTVTSGWRSVPVTTTIISNGS</sequence>
<accession>A0A1B9IT79</accession>
<feature type="compositionally biased region" description="Polar residues" evidence="1">
    <location>
        <begin position="116"/>
        <end position="135"/>
    </location>
</feature>
<evidence type="ECO:0000256" key="1">
    <source>
        <dbReference type="SAM" id="MobiDB-lite"/>
    </source>
</evidence>
<reference evidence="2 3" key="1">
    <citation type="submission" date="2013-07" db="EMBL/GenBank/DDBJ databases">
        <title>The Genome Sequence of Kwoniella mangroviensis CBS10435.</title>
        <authorList>
            <consortium name="The Broad Institute Genome Sequencing Platform"/>
            <person name="Cuomo C."/>
            <person name="Litvintseva A."/>
            <person name="Chen Y."/>
            <person name="Heitman J."/>
            <person name="Sun S."/>
            <person name="Springer D."/>
            <person name="Dromer F."/>
            <person name="Young S.K."/>
            <person name="Zeng Q."/>
            <person name="Gargeya S."/>
            <person name="Fitzgerald M."/>
            <person name="Abouelleil A."/>
            <person name="Alvarado L."/>
            <person name="Berlin A.M."/>
            <person name="Chapman S.B."/>
            <person name="Dewar J."/>
            <person name="Goldberg J."/>
            <person name="Griggs A."/>
            <person name="Gujja S."/>
            <person name="Hansen M."/>
            <person name="Howarth C."/>
            <person name="Imamovic A."/>
            <person name="Larimer J."/>
            <person name="McCowan C."/>
            <person name="Murphy C."/>
            <person name="Pearson M."/>
            <person name="Priest M."/>
            <person name="Roberts A."/>
            <person name="Saif S."/>
            <person name="Shea T."/>
            <person name="Sykes S."/>
            <person name="Wortman J."/>
            <person name="Nusbaum C."/>
            <person name="Birren B."/>
        </authorList>
    </citation>
    <scope>NUCLEOTIDE SEQUENCE [LARGE SCALE GENOMIC DNA]</scope>
    <source>
        <strain evidence="2 3">CBS 10435</strain>
    </source>
</reference>
<feature type="compositionally biased region" description="Polar residues" evidence="1">
    <location>
        <begin position="194"/>
        <end position="204"/>
    </location>
</feature>
<protein>
    <submittedName>
        <fullName evidence="2">Uncharacterized protein</fullName>
    </submittedName>
</protein>
<feature type="compositionally biased region" description="Basic and acidic residues" evidence="1">
    <location>
        <begin position="143"/>
        <end position="158"/>
    </location>
</feature>
<feature type="compositionally biased region" description="Low complexity" evidence="1">
    <location>
        <begin position="160"/>
        <end position="189"/>
    </location>
</feature>
<dbReference type="OrthoDB" id="10589358at2759"/>
<reference evidence="3" key="2">
    <citation type="submission" date="2013-12" db="EMBL/GenBank/DDBJ databases">
        <title>Evolution of pathogenesis and genome organization in the Tremellales.</title>
        <authorList>
            <person name="Cuomo C."/>
            <person name="Litvintseva A."/>
            <person name="Heitman J."/>
            <person name="Chen Y."/>
            <person name="Sun S."/>
            <person name="Springer D."/>
            <person name="Dromer F."/>
            <person name="Young S."/>
            <person name="Zeng Q."/>
            <person name="Chapman S."/>
            <person name="Gujja S."/>
            <person name="Saif S."/>
            <person name="Birren B."/>
        </authorList>
    </citation>
    <scope>NUCLEOTIDE SEQUENCE [LARGE SCALE GENOMIC DNA]</scope>
    <source>
        <strain evidence="3">CBS 10435</strain>
    </source>
</reference>
<dbReference type="AlphaFoldDB" id="A0A1B9IT79"/>
<name>A0A1B9IT79_9TREE</name>
<feature type="compositionally biased region" description="Polar residues" evidence="1">
    <location>
        <begin position="87"/>
        <end position="101"/>
    </location>
</feature>
<feature type="compositionally biased region" description="Basic and acidic residues" evidence="1">
    <location>
        <begin position="102"/>
        <end position="112"/>
    </location>
</feature>
<feature type="region of interest" description="Disordered" evidence="1">
    <location>
        <begin position="29"/>
        <end position="204"/>
    </location>
</feature>
<evidence type="ECO:0000313" key="2">
    <source>
        <dbReference type="EMBL" id="OCF58743.1"/>
    </source>
</evidence>
<dbReference type="EMBL" id="KI669461">
    <property type="protein sequence ID" value="OCF58743.1"/>
    <property type="molecule type" value="Genomic_DNA"/>
</dbReference>